<organism evidence="2 3">
    <name type="scientific">Phakopsora pachyrhizi</name>
    <name type="common">Asian soybean rust disease fungus</name>
    <dbReference type="NCBI Taxonomy" id="170000"/>
    <lineage>
        <taxon>Eukaryota</taxon>
        <taxon>Fungi</taxon>
        <taxon>Dikarya</taxon>
        <taxon>Basidiomycota</taxon>
        <taxon>Pucciniomycotina</taxon>
        <taxon>Pucciniomycetes</taxon>
        <taxon>Pucciniales</taxon>
        <taxon>Phakopsoraceae</taxon>
        <taxon>Phakopsora</taxon>
    </lineage>
</organism>
<protein>
    <submittedName>
        <fullName evidence="2">Uncharacterized protein</fullName>
    </submittedName>
</protein>
<feature type="region of interest" description="Disordered" evidence="1">
    <location>
        <begin position="112"/>
        <end position="133"/>
    </location>
</feature>
<gene>
    <name evidence="2" type="ORF">PPACK8108_LOCUS23359</name>
</gene>
<evidence type="ECO:0000313" key="2">
    <source>
        <dbReference type="EMBL" id="CAH7688392.1"/>
    </source>
</evidence>
<feature type="compositionally biased region" description="Basic and acidic residues" evidence="1">
    <location>
        <begin position="21"/>
        <end position="37"/>
    </location>
</feature>
<comment type="caution">
    <text evidence="2">The sequence shown here is derived from an EMBL/GenBank/DDBJ whole genome shotgun (WGS) entry which is preliminary data.</text>
</comment>
<accession>A0AAV0BM50</accession>
<reference evidence="2" key="1">
    <citation type="submission" date="2022-06" db="EMBL/GenBank/DDBJ databases">
        <authorList>
            <consortium name="SYNGENTA / RWTH Aachen University"/>
        </authorList>
    </citation>
    <scope>NUCLEOTIDE SEQUENCE</scope>
</reference>
<dbReference type="EMBL" id="CALTRL010005981">
    <property type="protein sequence ID" value="CAH7688392.1"/>
    <property type="molecule type" value="Genomic_DNA"/>
</dbReference>
<evidence type="ECO:0000313" key="3">
    <source>
        <dbReference type="Proteomes" id="UP001153365"/>
    </source>
</evidence>
<sequence>MSSGSQCDVQEAENSESSSSNHDKAGNFQPIEDRNKDSDDENISHQMYNDCLSGSNFDEINQTTEGNDRYKIWDGYDGNDEVLHHPNSSSESTSSKKICGKAKKFFVDETQSLAKPSLESPQQSGNLKISADR</sequence>
<keyword evidence="3" id="KW-1185">Reference proteome</keyword>
<dbReference type="AlphaFoldDB" id="A0AAV0BM50"/>
<feature type="region of interest" description="Disordered" evidence="1">
    <location>
        <begin position="1"/>
        <end position="96"/>
    </location>
</feature>
<dbReference type="Proteomes" id="UP001153365">
    <property type="component" value="Unassembled WGS sequence"/>
</dbReference>
<proteinExistence type="predicted"/>
<evidence type="ECO:0000256" key="1">
    <source>
        <dbReference type="SAM" id="MobiDB-lite"/>
    </source>
</evidence>
<feature type="compositionally biased region" description="Polar residues" evidence="1">
    <location>
        <begin position="44"/>
        <end position="65"/>
    </location>
</feature>
<name>A0AAV0BM50_PHAPC</name>
<feature type="compositionally biased region" description="Polar residues" evidence="1">
    <location>
        <begin position="112"/>
        <end position="127"/>
    </location>
</feature>